<dbReference type="OrthoDB" id="2440011at2759"/>
<name>A0A9N9DZE2_9GLOM</name>
<feature type="compositionally biased region" description="Low complexity" evidence="1">
    <location>
        <begin position="16"/>
        <end position="41"/>
    </location>
</feature>
<dbReference type="EMBL" id="CAJVPL010005041">
    <property type="protein sequence ID" value="CAG8653859.1"/>
    <property type="molecule type" value="Genomic_DNA"/>
</dbReference>
<evidence type="ECO:0000256" key="1">
    <source>
        <dbReference type="SAM" id="MobiDB-lite"/>
    </source>
</evidence>
<feature type="compositionally biased region" description="Basic and acidic residues" evidence="1">
    <location>
        <begin position="1"/>
        <end position="11"/>
    </location>
</feature>
<dbReference type="Proteomes" id="UP000789831">
    <property type="component" value="Unassembled WGS sequence"/>
</dbReference>
<protein>
    <submittedName>
        <fullName evidence="2">7103_t:CDS:1</fullName>
    </submittedName>
</protein>
<accession>A0A9N9DZE2</accession>
<evidence type="ECO:0000313" key="3">
    <source>
        <dbReference type="Proteomes" id="UP000789831"/>
    </source>
</evidence>
<keyword evidence="3" id="KW-1185">Reference proteome</keyword>
<evidence type="ECO:0000313" key="2">
    <source>
        <dbReference type="EMBL" id="CAG8653859.1"/>
    </source>
</evidence>
<dbReference type="AlphaFoldDB" id="A0A9N9DZE2"/>
<feature type="region of interest" description="Disordered" evidence="1">
    <location>
        <begin position="1"/>
        <end position="46"/>
    </location>
</feature>
<proteinExistence type="predicted"/>
<organism evidence="2 3">
    <name type="scientific">Ambispora gerdemannii</name>
    <dbReference type="NCBI Taxonomy" id="144530"/>
    <lineage>
        <taxon>Eukaryota</taxon>
        <taxon>Fungi</taxon>
        <taxon>Fungi incertae sedis</taxon>
        <taxon>Mucoromycota</taxon>
        <taxon>Glomeromycotina</taxon>
        <taxon>Glomeromycetes</taxon>
        <taxon>Archaeosporales</taxon>
        <taxon>Ambisporaceae</taxon>
        <taxon>Ambispora</taxon>
    </lineage>
</organism>
<comment type="caution">
    <text evidence="2">The sequence shown here is derived from an EMBL/GenBank/DDBJ whole genome shotgun (WGS) entry which is preliminary data.</text>
</comment>
<sequence length="138" mass="15725">MEKWPTTDKPSESLQSVNTTTSTSSSVYSSISTNTSNASISKPSVSRIRKSNKARYESRNLPGLEDLMLFYHGYPKQKLIIEAATILLRIEHGEWVSNVERYLIRATLAAEIRRHCEPGSLEFLTWQALIDLWNRIPV</sequence>
<reference evidence="2" key="1">
    <citation type="submission" date="2021-06" db="EMBL/GenBank/DDBJ databases">
        <authorList>
            <person name="Kallberg Y."/>
            <person name="Tangrot J."/>
            <person name="Rosling A."/>
        </authorList>
    </citation>
    <scope>NUCLEOTIDE SEQUENCE</scope>
    <source>
        <strain evidence="2">MT106</strain>
    </source>
</reference>
<gene>
    <name evidence="2" type="ORF">AGERDE_LOCUS11513</name>
</gene>